<dbReference type="PANTHER" id="PTHR47042">
    <property type="entry name" value="C2 DOMAIN-CONTAINING PROTEIN-LIKE"/>
    <property type="match status" value="1"/>
</dbReference>
<feature type="compositionally biased region" description="Polar residues" evidence="6">
    <location>
        <begin position="716"/>
        <end position="746"/>
    </location>
</feature>
<feature type="region of interest" description="Disordered" evidence="6">
    <location>
        <begin position="656"/>
        <end position="766"/>
    </location>
</feature>
<dbReference type="Gene3D" id="2.60.40.150">
    <property type="entry name" value="C2 domain"/>
    <property type="match status" value="1"/>
</dbReference>
<evidence type="ECO:0000259" key="8">
    <source>
        <dbReference type="PROSITE" id="PS50004"/>
    </source>
</evidence>
<feature type="compositionally biased region" description="Low complexity" evidence="6">
    <location>
        <begin position="532"/>
        <end position="551"/>
    </location>
</feature>
<dbReference type="CDD" id="cd00030">
    <property type="entry name" value="C2"/>
    <property type="match status" value="1"/>
</dbReference>
<evidence type="ECO:0000256" key="5">
    <source>
        <dbReference type="ARBA" id="ARBA00023136"/>
    </source>
</evidence>
<accession>A0A6I9TD81</accession>
<evidence type="ECO:0000256" key="4">
    <source>
        <dbReference type="ARBA" id="ARBA00023121"/>
    </source>
</evidence>
<feature type="domain" description="C2" evidence="8">
    <location>
        <begin position="271"/>
        <end position="385"/>
    </location>
</feature>
<feature type="transmembrane region" description="Helical" evidence="7">
    <location>
        <begin position="7"/>
        <end position="26"/>
    </location>
</feature>
<keyword evidence="5 7" id="KW-0472">Membrane</keyword>
<evidence type="ECO:0000256" key="3">
    <source>
        <dbReference type="ARBA" id="ARBA00023055"/>
    </source>
</evidence>
<evidence type="ECO:0000256" key="6">
    <source>
        <dbReference type="SAM" id="MobiDB-lite"/>
    </source>
</evidence>
<dbReference type="InterPro" id="IPR000008">
    <property type="entry name" value="C2_dom"/>
</dbReference>
<dbReference type="Pfam" id="PF25669">
    <property type="entry name" value="SMP_MUG190-like"/>
    <property type="match status" value="1"/>
</dbReference>
<feature type="region of interest" description="Disordered" evidence="6">
    <location>
        <begin position="440"/>
        <end position="478"/>
    </location>
</feature>
<dbReference type="PROSITE" id="PS50004">
    <property type="entry name" value="C2"/>
    <property type="match status" value="1"/>
</dbReference>
<proteinExistence type="predicted"/>
<dbReference type="SMART" id="SM00239">
    <property type="entry name" value="C2"/>
    <property type="match status" value="1"/>
</dbReference>
<protein>
    <submittedName>
        <fullName evidence="11">C2 domain-containing protein At1g53590 isoform X1</fullName>
    </submittedName>
</protein>
<dbReference type="Pfam" id="PF00168">
    <property type="entry name" value="C2"/>
    <property type="match status" value="1"/>
</dbReference>
<evidence type="ECO:0000313" key="10">
    <source>
        <dbReference type="Proteomes" id="UP000504604"/>
    </source>
</evidence>
<dbReference type="GO" id="GO:0006869">
    <property type="term" value="P:lipid transport"/>
    <property type="evidence" value="ECO:0007669"/>
    <property type="project" value="UniProtKB-KW"/>
</dbReference>
<keyword evidence="4" id="KW-0446">Lipid-binding</keyword>
<evidence type="ECO:0000259" key="9">
    <source>
        <dbReference type="PROSITE" id="PS51847"/>
    </source>
</evidence>
<evidence type="ECO:0000256" key="2">
    <source>
        <dbReference type="ARBA" id="ARBA00022448"/>
    </source>
</evidence>
<keyword evidence="7" id="KW-0812">Transmembrane</keyword>
<name>A0A6I9TD81_SESIN</name>
<dbReference type="RefSeq" id="XP_011082876.1">
    <property type="nucleotide sequence ID" value="XM_011084574.2"/>
</dbReference>
<organism evidence="10 11">
    <name type="scientific">Sesamum indicum</name>
    <name type="common">Oriental sesame</name>
    <name type="synonym">Sesamum orientale</name>
    <dbReference type="NCBI Taxonomy" id="4182"/>
    <lineage>
        <taxon>Eukaryota</taxon>
        <taxon>Viridiplantae</taxon>
        <taxon>Streptophyta</taxon>
        <taxon>Embryophyta</taxon>
        <taxon>Tracheophyta</taxon>
        <taxon>Spermatophyta</taxon>
        <taxon>Magnoliopsida</taxon>
        <taxon>eudicotyledons</taxon>
        <taxon>Gunneridae</taxon>
        <taxon>Pentapetalae</taxon>
        <taxon>asterids</taxon>
        <taxon>lamiids</taxon>
        <taxon>Lamiales</taxon>
        <taxon>Pedaliaceae</taxon>
        <taxon>Sesamum</taxon>
    </lineage>
</organism>
<dbReference type="CDD" id="cd21669">
    <property type="entry name" value="SMP_SF"/>
    <property type="match status" value="1"/>
</dbReference>
<evidence type="ECO:0000256" key="7">
    <source>
        <dbReference type="SAM" id="Phobius"/>
    </source>
</evidence>
<dbReference type="GeneID" id="105165528"/>
<feature type="compositionally biased region" description="Polar residues" evidence="6">
    <location>
        <begin position="689"/>
        <end position="698"/>
    </location>
</feature>
<evidence type="ECO:0000256" key="1">
    <source>
        <dbReference type="ARBA" id="ARBA00004370"/>
    </source>
</evidence>
<keyword evidence="10" id="KW-1185">Reference proteome</keyword>
<comment type="subcellular location">
    <subcellularLocation>
        <location evidence="1">Membrane</location>
    </subcellularLocation>
</comment>
<dbReference type="PANTHER" id="PTHR47042:SF4">
    <property type="entry name" value="OS02G0313700 PROTEIN"/>
    <property type="match status" value="1"/>
</dbReference>
<sequence>MGSITDATILHHVCIVLLLLWFLNSFNCCHPVAYFLSLIYIYVVHEGYVLKLRKKLQFEEKKEANQRRVLSDSETVRWLNQVIERMWPVCMEEIVSQKILFPIVPWFLKKYKPWTAKDIELQHLYLGRSPPIFTDMRILQPSNGDDHLVLELGMNFRTADDMSGILGVKLRKRLGFGMWAKLHLLGLHIEGKVLVGVKFLQGWPFISRLRLCFAGPPYCQMTVKPIFTHGLDVTELPGIAGWIDNLLALIFEETLVEPNMLVVDVEKFASPQQENWFSVHAKEPIAHAILEVLEAADMKPSDLNGLADPYVKGQLGPYRFRTKIHKNTLTPKWREEFKIPICSWESQNILVIEVRDKDPIFDDMLGECTVNINELRDGQRHDLWLPLQKIKTGRLHLAITVLEGKGKTAYNQKRTRHKLKVKVNLKLCCGHKNFGKGVAKSIGSESSYDTESADGEKGSSSSVISGKSPKVADKFEPVDIDGQPETGIWIHHPGSEVLQVWEPRKGRSRQLDGYCLNGQAQGECGDSVGSFKSSGHNDGSGSDESSDSNKSQSKHRVRRGLKKISSVFRKSPRGEDKSVSLGDTEPSIPDNVRALNAKGVGVKLVIDDAIVPPSPKTPKDGKELLEETGQENSHHGHAKDVAKSLFKHAGKSARGIKAALSRSRKSKPEQGSLLVDNKDILLEPDSSGDESFSSTTPTAVAEHGVVIPGSAISGPESVSRNNSSGSKDSVETATPSHNNSFKSTDNAVHIGAKPDNISVKPVISTI</sequence>
<dbReference type="GO" id="GO:0016020">
    <property type="term" value="C:membrane"/>
    <property type="evidence" value="ECO:0007669"/>
    <property type="project" value="UniProtKB-SubCell"/>
</dbReference>
<dbReference type="InterPro" id="IPR052847">
    <property type="entry name" value="Ext_Synaptotagmin/KAHRP-like"/>
</dbReference>
<keyword evidence="2" id="KW-0813">Transport</keyword>
<reference evidence="11" key="1">
    <citation type="submission" date="2025-08" db="UniProtKB">
        <authorList>
            <consortium name="RefSeq"/>
        </authorList>
    </citation>
    <scope>IDENTIFICATION</scope>
</reference>
<dbReference type="Proteomes" id="UP000504604">
    <property type="component" value="Linkage group LG6"/>
</dbReference>
<keyword evidence="3" id="KW-0445">Lipid transport</keyword>
<evidence type="ECO:0000313" key="11">
    <source>
        <dbReference type="RefSeq" id="XP_011082876.1"/>
    </source>
</evidence>
<dbReference type="InterPro" id="IPR031468">
    <property type="entry name" value="SMP_LBD"/>
</dbReference>
<dbReference type="AlphaFoldDB" id="A0A6I9TD81"/>
<keyword evidence="7" id="KW-1133">Transmembrane helix</keyword>
<feature type="compositionally biased region" description="Low complexity" evidence="6">
    <location>
        <begin position="458"/>
        <end position="469"/>
    </location>
</feature>
<dbReference type="KEGG" id="sind:105165528"/>
<dbReference type="InterPro" id="IPR035892">
    <property type="entry name" value="C2_domain_sf"/>
</dbReference>
<dbReference type="FunCoup" id="A0A6I9TD81">
    <property type="interactions" value="1261"/>
</dbReference>
<dbReference type="InParanoid" id="A0A6I9TD81"/>
<dbReference type="OrthoDB" id="270970at2759"/>
<feature type="domain" description="SMP-LTD" evidence="9">
    <location>
        <begin position="72"/>
        <end position="266"/>
    </location>
</feature>
<dbReference type="PROSITE" id="PS51847">
    <property type="entry name" value="SMP"/>
    <property type="match status" value="1"/>
</dbReference>
<dbReference type="SUPFAM" id="SSF49562">
    <property type="entry name" value="C2 domain (Calcium/lipid-binding domain, CaLB)"/>
    <property type="match status" value="1"/>
</dbReference>
<feature type="region of interest" description="Disordered" evidence="6">
    <location>
        <begin position="526"/>
        <end position="591"/>
    </location>
</feature>
<gene>
    <name evidence="11" type="primary">LOC105165528</name>
</gene>
<feature type="compositionally biased region" description="Basic residues" evidence="6">
    <location>
        <begin position="552"/>
        <end position="562"/>
    </location>
</feature>
<dbReference type="GO" id="GO:0008289">
    <property type="term" value="F:lipid binding"/>
    <property type="evidence" value="ECO:0007669"/>
    <property type="project" value="UniProtKB-KW"/>
</dbReference>